<dbReference type="AlphaFoldDB" id="A0A9N9PGL2"/>
<dbReference type="Proteomes" id="UP000789759">
    <property type="component" value="Unassembled WGS sequence"/>
</dbReference>
<evidence type="ECO:0000313" key="3">
    <source>
        <dbReference type="Proteomes" id="UP000789759"/>
    </source>
</evidence>
<name>A0A9N9PGL2_9GLOM</name>
<organism evidence="2 3">
    <name type="scientific">Cetraspora pellucida</name>
    <dbReference type="NCBI Taxonomy" id="1433469"/>
    <lineage>
        <taxon>Eukaryota</taxon>
        <taxon>Fungi</taxon>
        <taxon>Fungi incertae sedis</taxon>
        <taxon>Mucoromycota</taxon>
        <taxon>Glomeromycotina</taxon>
        <taxon>Glomeromycetes</taxon>
        <taxon>Diversisporales</taxon>
        <taxon>Gigasporaceae</taxon>
        <taxon>Cetraspora</taxon>
    </lineage>
</organism>
<evidence type="ECO:0000256" key="1">
    <source>
        <dbReference type="SAM" id="MobiDB-lite"/>
    </source>
</evidence>
<evidence type="ECO:0000313" key="2">
    <source>
        <dbReference type="EMBL" id="CAG8818361.1"/>
    </source>
</evidence>
<feature type="non-terminal residue" evidence="2">
    <location>
        <position position="1"/>
    </location>
</feature>
<accession>A0A9N9PGL2</accession>
<reference evidence="2" key="1">
    <citation type="submission" date="2021-06" db="EMBL/GenBank/DDBJ databases">
        <authorList>
            <person name="Kallberg Y."/>
            <person name="Tangrot J."/>
            <person name="Rosling A."/>
        </authorList>
    </citation>
    <scope>NUCLEOTIDE SEQUENCE</scope>
    <source>
        <strain evidence="2">FL966</strain>
    </source>
</reference>
<gene>
    <name evidence="2" type="ORF">CPELLU_LOCUS19433</name>
</gene>
<keyword evidence="3" id="KW-1185">Reference proteome</keyword>
<sequence>MLANDRNYIILYDNNECWAGQSFYLHPSSNGLISDTLLSLTPYTDIEILAKTVGNLQSSSSGRYEMNCTPGVNSHSINSTANKSNTNNASREDFSQQNRLLTDKPTDFTFSGPIRSLALFISFGKNVTDKWTAGEFHKIGFHS</sequence>
<protein>
    <submittedName>
        <fullName evidence="2">1315_t:CDS:1</fullName>
    </submittedName>
</protein>
<dbReference type="EMBL" id="CAJVQA010046612">
    <property type="protein sequence ID" value="CAG8818361.1"/>
    <property type="molecule type" value="Genomic_DNA"/>
</dbReference>
<comment type="caution">
    <text evidence="2">The sequence shown here is derived from an EMBL/GenBank/DDBJ whole genome shotgun (WGS) entry which is preliminary data.</text>
</comment>
<feature type="region of interest" description="Disordered" evidence="1">
    <location>
        <begin position="73"/>
        <end position="94"/>
    </location>
</feature>
<proteinExistence type="predicted"/>
<feature type="compositionally biased region" description="Low complexity" evidence="1">
    <location>
        <begin position="76"/>
        <end position="89"/>
    </location>
</feature>